<keyword evidence="2" id="KW-1185">Reference proteome</keyword>
<dbReference type="Proteomes" id="UP001163603">
    <property type="component" value="Chromosome 12"/>
</dbReference>
<evidence type="ECO:0000313" key="1">
    <source>
        <dbReference type="EMBL" id="KAJ0018568.1"/>
    </source>
</evidence>
<dbReference type="EMBL" id="CM047747">
    <property type="protein sequence ID" value="KAJ0018568.1"/>
    <property type="molecule type" value="Genomic_DNA"/>
</dbReference>
<accession>A0ACC0XMJ2</accession>
<organism evidence="1 2">
    <name type="scientific">Pistacia integerrima</name>
    <dbReference type="NCBI Taxonomy" id="434235"/>
    <lineage>
        <taxon>Eukaryota</taxon>
        <taxon>Viridiplantae</taxon>
        <taxon>Streptophyta</taxon>
        <taxon>Embryophyta</taxon>
        <taxon>Tracheophyta</taxon>
        <taxon>Spermatophyta</taxon>
        <taxon>Magnoliopsida</taxon>
        <taxon>eudicotyledons</taxon>
        <taxon>Gunneridae</taxon>
        <taxon>Pentapetalae</taxon>
        <taxon>rosids</taxon>
        <taxon>malvids</taxon>
        <taxon>Sapindales</taxon>
        <taxon>Anacardiaceae</taxon>
        <taxon>Pistacia</taxon>
    </lineage>
</organism>
<gene>
    <name evidence="1" type="ORF">Pint_10663</name>
</gene>
<reference evidence="2" key="1">
    <citation type="journal article" date="2023" name="G3 (Bethesda)">
        <title>Genome assembly and association tests identify interacting loci associated with vigor, precocity, and sex in interspecific pistachio rootstocks.</title>
        <authorList>
            <person name="Palmer W."/>
            <person name="Jacygrad E."/>
            <person name="Sagayaradj S."/>
            <person name="Cavanaugh K."/>
            <person name="Han R."/>
            <person name="Bertier L."/>
            <person name="Beede B."/>
            <person name="Kafkas S."/>
            <person name="Golino D."/>
            <person name="Preece J."/>
            <person name="Michelmore R."/>
        </authorList>
    </citation>
    <scope>NUCLEOTIDE SEQUENCE [LARGE SCALE GENOMIC DNA]</scope>
</reference>
<proteinExistence type="predicted"/>
<protein>
    <submittedName>
        <fullName evidence="1">Uncharacterized protein</fullName>
    </submittedName>
</protein>
<sequence>MASPFSLSSTVPITLTSSLSPSSQKTSQLSIVRKRRPYSIRKSSISCEATNGDGDTSSKTKFDRRDLLVSLGGLYGVANLASDPFALAAPIEAPDLSKCGKADLPEGAKPTNCCPPTAATILDYKFPKYNTFRVRPAAHLADDAYIAKYEKAIKLMKALPDTDPRSFTQQASVHCAYCDGAYHQVGFPDLELQRILGKLIDDPTFALPFWNWDSAKGMPIPAMFANTSSPLYDTLRDAKHQPPNLVDLDFNGTDENLSNADQISSNYKVIAYHAGDNSDPGAGSLENNAHGLVHFWTGDRSQPNTENMGNFYSAGKDPIFYAHHSNVDRLWTVWKILGGKRRDFTDSDWLDASFIFYDENAKPVKVKVRDCLDTKKLGYVYQKVDNPWLKTKPQPKKIIKKLEKAIGVAHAAALKTNFVTPTQFPIVLDKTISMVVQRPKKSRSKKQKEDEEEVLVIDNIEFEKNMAVKFDVFINDEDEVPTGPDTTEFAGTFVSLPHKHKHHEKMKTRLRLGLTDLLEDLDADDDETVVVTLVPRYGTGVSIGSIKIDFASD</sequence>
<evidence type="ECO:0000313" key="2">
    <source>
        <dbReference type="Proteomes" id="UP001163603"/>
    </source>
</evidence>
<name>A0ACC0XMJ2_9ROSI</name>
<comment type="caution">
    <text evidence="1">The sequence shown here is derived from an EMBL/GenBank/DDBJ whole genome shotgun (WGS) entry which is preliminary data.</text>
</comment>